<dbReference type="AlphaFoldDB" id="A0A1E3VZY1"/>
<proteinExistence type="predicted"/>
<dbReference type="EMBL" id="LPWF01000019">
    <property type="protein sequence ID" value="ODR99108.1"/>
    <property type="molecule type" value="Genomic_DNA"/>
</dbReference>
<gene>
    <name evidence="1" type="ORF">AUC69_09470</name>
</gene>
<accession>A0A1E3VZY1</accession>
<keyword evidence="2" id="KW-1185">Reference proteome</keyword>
<sequence length="94" mass="10034">MVRFLKGDLGMDDTRIITGRNAGGAEFEDIFGMGGGAKSELGDLLKDREASELIVYYAGQARALDGGGDVLLLPADATRRRLRPASSCLRSMTV</sequence>
<comment type="caution">
    <text evidence="1">The sequence shown here is derived from an EMBL/GenBank/DDBJ whole genome shotgun (WGS) entry which is preliminary data.</text>
</comment>
<name>A0A1E3VZY1_9HYPH</name>
<dbReference type="Proteomes" id="UP000094472">
    <property type="component" value="Unassembled WGS sequence"/>
</dbReference>
<organism evidence="1 2">
    <name type="scientific">Methyloceanibacter superfactus</name>
    <dbReference type="NCBI Taxonomy" id="1774969"/>
    <lineage>
        <taxon>Bacteria</taxon>
        <taxon>Pseudomonadati</taxon>
        <taxon>Pseudomonadota</taxon>
        <taxon>Alphaproteobacteria</taxon>
        <taxon>Hyphomicrobiales</taxon>
        <taxon>Hyphomicrobiaceae</taxon>
        <taxon>Methyloceanibacter</taxon>
    </lineage>
</organism>
<reference evidence="1 2" key="1">
    <citation type="journal article" date="2016" name="Environ. Microbiol.">
        <title>New Methyloceanibacter diversity from North Sea sediments includes methanotroph containing solely the soluble methane monooxygenase.</title>
        <authorList>
            <person name="Vekeman B."/>
            <person name="Kerckhof F.M."/>
            <person name="Cremers G."/>
            <person name="de Vos P."/>
            <person name="Vandamme P."/>
            <person name="Boon N."/>
            <person name="Op den Camp H.J."/>
            <person name="Heylen K."/>
        </authorList>
    </citation>
    <scope>NUCLEOTIDE SEQUENCE [LARGE SCALE GENOMIC DNA]</scope>
    <source>
        <strain evidence="1 2">R-67175</strain>
    </source>
</reference>
<evidence type="ECO:0000313" key="1">
    <source>
        <dbReference type="EMBL" id="ODR99108.1"/>
    </source>
</evidence>
<protein>
    <submittedName>
        <fullName evidence="1">Uncharacterized protein</fullName>
    </submittedName>
</protein>
<evidence type="ECO:0000313" key="2">
    <source>
        <dbReference type="Proteomes" id="UP000094472"/>
    </source>
</evidence>